<name>A0ABR0AZW2_9CRUS</name>
<evidence type="ECO:0000313" key="2">
    <source>
        <dbReference type="EMBL" id="KAK4030655.1"/>
    </source>
</evidence>
<feature type="region of interest" description="Disordered" evidence="1">
    <location>
        <begin position="1"/>
        <end position="26"/>
    </location>
</feature>
<proteinExistence type="predicted"/>
<evidence type="ECO:0000313" key="3">
    <source>
        <dbReference type="Proteomes" id="UP001234178"/>
    </source>
</evidence>
<keyword evidence="3" id="KW-1185">Reference proteome</keyword>
<comment type="caution">
    <text evidence="2">The sequence shown here is derived from an EMBL/GenBank/DDBJ whole genome shotgun (WGS) entry which is preliminary data.</text>
</comment>
<reference evidence="2 3" key="1">
    <citation type="journal article" date="2023" name="Nucleic Acids Res.">
        <title>The hologenome of Daphnia magna reveals possible DNA methylation and microbiome-mediated evolution of the host genome.</title>
        <authorList>
            <person name="Chaturvedi A."/>
            <person name="Li X."/>
            <person name="Dhandapani V."/>
            <person name="Marshall H."/>
            <person name="Kissane S."/>
            <person name="Cuenca-Cambronero M."/>
            <person name="Asole G."/>
            <person name="Calvet F."/>
            <person name="Ruiz-Romero M."/>
            <person name="Marangio P."/>
            <person name="Guigo R."/>
            <person name="Rago D."/>
            <person name="Mirbahai L."/>
            <person name="Eastwood N."/>
            <person name="Colbourne J.K."/>
            <person name="Zhou J."/>
            <person name="Mallon E."/>
            <person name="Orsini L."/>
        </authorList>
    </citation>
    <scope>NUCLEOTIDE SEQUENCE [LARGE SCALE GENOMIC DNA]</scope>
    <source>
        <strain evidence="2">LRV0_1</strain>
    </source>
</reference>
<dbReference type="Proteomes" id="UP001234178">
    <property type="component" value="Unassembled WGS sequence"/>
</dbReference>
<dbReference type="EMBL" id="JAOYFB010000039">
    <property type="protein sequence ID" value="KAK4030655.1"/>
    <property type="molecule type" value="Genomic_DNA"/>
</dbReference>
<organism evidence="2 3">
    <name type="scientific">Daphnia magna</name>
    <dbReference type="NCBI Taxonomy" id="35525"/>
    <lineage>
        <taxon>Eukaryota</taxon>
        <taxon>Metazoa</taxon>
        <taxon>Ecdysozoa</taxon>
        <taxon>Arthropoda</taxon>
        <taxon>Crustacea</taxon>
        <taxon>Branchiopoda</taxon>
        <taxon>Diplostraca</taxon>
        <taxon>Cladocera</taxon>
        <taxon>Anomopoda</taxon>
        <taxon>Daphniidae</taxon>
        <taxon>Daphnia</taxon>
    </lineage>
</organism>
<evidence type="ECO:0000256" key="1">
    <source>
        <dbReference type="SAM" id="MobiDB-lite"/>
    </source>
</evidence>
<gene>
    <name evidence="2" type="ORF">OUZ56_023927</name>
</gene>
<accession>A0ABR0AZW2</accession>
<protein>
    <submittedName>
        <fullName evidence="2">Uncharacterized protein</fullName>
    </submittedName>
</protein>
<sequence length="225" mass="25424">MSADRKRKLCNSSKETDSISKTSRVTEIEFETSNEIDKINEEEDNIPPEDITNVVMCLNNSEVTNCQTETIIDGKEISIPPEDITNAGVCLINSDVQNCQTQIIIDGEQLNWGKEELDIFENAFNIFQVGIDSETISIKRNIMLKNNNIYYEVNGSKVTDTSNLLPNKATSIEMIKDSIQIFEQLEICSGVHIKKLKEGNEQLKWKLLNCSEGFEDKALQNEVPN</sequence>